<protein>
    <submittedName>
        <fullName evidence="3">DUF148 domain-containing protein</fullName>
    </submittedName>
</protein>
<keyword evidence="2" id="KW-1185">Reference proteome</keyword>
<evidence type="ECO:0000256" key="1">
    <source>
        <dbReference type="SAM" id="Coils"/>
    </source>
</evidence>
<evidence type="ECO:0000313" key="2">
    <source>
        <dbReference type="Proteomes" id="UP000046393"/>
    </source>
</evidence>
<dbReference type="InterPro" id="IPR052823">
    <property type="entry name" value="SXP/RAL-2_related"/>
</dbReference>
<dbReference type="WBParaSite" id="SMUV_0000914301-mRNA-1">
    <property type="protein sequence ID" value="SMUV_0000914301-mRNA-1"/>
    <property type="gene ID" value="SMUV_0000914301"/>
</dbReference>
<dbReference type="AlphaFoldDB" id="A0A0N5AW56"/>
<proteinExistence type="predicted"/>
<accession>A0A0N5AW56</accession>
<dbReference type="PANTHER" id="PTHR21593:SF36">
    <property type="entry name" value="DUF148 DOMAIN-CONTAINING PROTEIN-RELATED"/>
    <property type="match status" value="1"/>
</dbReference>
<name>A0A0N5AW56_9BILA</name>
<organism evidence="2 3">
    <name type="scientific">Syphacia muris</name>
    <dbReference type="NCBI Taxonomy" id="451379"/>
    <lineage>
        <taxon>Eukaryota</taxon>
        <taxon>Metazoa</taxon>
        <taxon>Ecdysozoa</taxon>
        <taxon>Nematoda</taxon>
        <taxon>Chromadorea</taxon>
        <taxon>Rhabditida</taxon>
        <taxon>Spirurina</taxon>
        <taxon>Oxyuridomorpha</taxon>
        <taxon>Oxyuroidea</taxon>
        <taxon>Oxyuridae</taxon>
        <taxon>Syphacia</taxon>
    </lineage>
</organism>
<reference evidence="3" key="1">
    <citation type="submission" date="2017-02" db="UniProtKB">
        <authorList>
            <consortium name="WormBaseParasite"/>
        </authorList>
    </citation>
    <scope>IDENTIFICATION</scope>
</reference>
<sequence length="282" mass="32833">MIKGASNTLSQYNSVYSYWNPLRYGRDLTNVQKNLMLSNFWPNANSRDLSPNSVVYGQRHRYYSTFQPMFPTLTRLENSTPKLLSPQQQSNNYDRQLQYSSPVVTHVHFNSVKQDGDQNTSLPEKYIGSIVEIKNPLKTTVNESDLVQLSRNNSVILPPFLKRASPEIQKKFTDIITNPNEGFLQKQQKLDALVNELDEESQQLYKQYQHSKDQEEQAKRDRIHETVATMSQNAQIIFAKISAVLTNRELNDAERWRKLYKIYSATSEEVKKEFNKRFGELL</sequence>
<dbReference type="PANTHER" id="PTHR21593">
    <property type="entry name" value="PRION-LIKE- Q/N-RICH -DOMAIN-BEARING PROTEIN PROTEIN"/>
    <property type="match status" value="1"/>
</dbReference>
<dbReference type="Proteomes" id="UP000046393">
    <property type="component" value="Unplaced"/>
</dbReference>
<feature type="coiled-coil region" evidence="1">
    <location>
        <begin position="183"/>
        <end position="214"/>
    </location>
</feature>
<keyword evidence="1" id="KW-0175">Coiled coil</keyword>
<evidence type="ECO:0000313" key="3">
    <source>
        <dbReference type="WBParaSite" id="SMUV_0000914301-mRNA-1"/>
    </source>
</evidence>